<dbReference type="GO" id="GO:0008168">
    <property type="term" value="F:methyltransferase activity"/>
    <property type="evidence" value="ECO:0007669"/>
    <property type="project" value="UniProtKB-KW"/>
</dbReference>
<evidence type="ECO:0000313" key="4">
    <source>
        <dbReference type="Proteomes" id="UP001216189"/>
    </source>
</evidence>
<dbReference type="CDD" id="cd02440">
    <property type="entry name" value="AdoMet_MTases"/>
    <property type="match status" value="1"/>
</dbReference>
<dbReference type="InterPro" id="IPR013216">
    <property type="entry name" value="Methyltransf_11"/>
</dbReference>
<dbReference type="EMBL" id="JARBFT010000001">
    <property type="protein sequence ID" value="MDE1513710.1"/>
    <property type="molecule type" value="Genomic_DNA"/>
</dbReference>
<accession>A0ABT5UWA5</accession>
<comment type="similarity">
    <text evidence="1">Belongs to the class I-like SAM-binding methyltransferase superfamily. CmoM family.</text>
</comment>
<keyword evidence="1 3" id="KW-0489">Methyltransferase</keyword>
<proteinExistence type="inferred from homology"/>
<dbReference type="PANTHER" id="PTHR43861">
    <property type="entry name" value="TRANS-ACONITATE 2-METHYLTRANSFERASE-RELATED"/>
    <property type="match status" value="1"/>
</dbReference>
<name>A0ABT5UWA5_9VIBR</name>
<feature type="binding site" evidence="1">
    <location>
        <position position="27"/>
    </location>
    <ligand>
        <name>S-adenosyl-L-methionine</name>
        <dbReference type="ChEBI" id="CHEBI:59789"/>
    </ligand>
</feature>
<protein>
    <recommendedName>
        <fullName evidence="1">tRNA 5-carboxymethoxyuridine methyltransferase</fullName>
        <ecNumber evidence="1">2.1.1.-</ecNumber>
    </recommendedName>
    <alternativeName>
        <fullName evidence="1">cmo5U methyltransferase</fullName>
    </alternativeName>
</protein>
<comment type="function">
    <text evidence="1">Catalyzes the methylation of 5-carboxymethoxyuridine (cmo5U) to form 5-methoxycarbonylmethoxyuridine (mcmo5U) at position 34 in tRNAs.</text>
</comment>
<dbReference type="InterPro" id="IPR033664">
    <property type="entry name" value="Cmo5U_methylTrfase"/>
</dbReference>
<comment type="catalytic activity">
    <reaction evidence="1">
        <text>5-carboxymethoxyuridine(34) in tRNA + S-adenosyl-L-methionine = 5-methoxycarbonylmethoxyuridine(34) in tRNA + S-adenosyl-L-homocysteine</text>
        <dbReference type="Rhea" id="RHEA:54080"/>
        <dbReference type="Rhea" id="RHEA-COMP:13383"/>
        <dbReference type="Rhea" id="RHEA-COMP:13781"/>
        <dbReference type="ChEBI" id="CHEBI:57856"/>
        <dbReference type="ChEBI" id="CHEBI:59789"/>
        <dbReference type="ChEBI" id="CHEBI:136879"/>
        <dbReference type="ChEBI" id="CHEBI:138053"/>
    </reaction>
</comment>
<dbReference type="Proteomes" id="UP001216189">
    <property type="component" value="Unassembled WGS sequence"/>
</dbReference>
<dbReference type="Gene3D" id="3.40.50.150">
    <property type="entry name" value="Vaccinia Virus protein VP39"/>
    <property type="match status" value="1"/>
</dbReference>
<evidence type="ECO:0000313" key="3">
    <source>
        <dbReference type="EMBL" id="MDE1513710.1"/>
    </source>
</evidence>
<dbReference type="RefSeq" id="WP_274721460.1">
    <property type="nucleotide sequence ID" value="NZ_JARBFT010000001.1"/>
</dbReference>
<evidence type="ECO:0000256" key="1">
    <source>
        <dbReference type="HAMAP-Rule" id="MF_02057"/>
    </source>
</evidence>
<feature type="binding site" evidence="1">
    <location>
        <begin position="55"/>
        <end position="56"/>
    </location>
    <ligand>
        <name>S-adenosyl-L-methionine</name>
        <dbReference type="ChEBI" id="CHEBI:59789"/>
    </ligand>
</feature>
<keyword evidence="1" id="KW-0949">S-adenosyl-L-methionine</keyword>
<keyword evidence="4" id="KW-1185">Reference proteome</keyword>
<dbReference type="NCBIfam" id="NF008264">
    <property type="entry name" value="PRK11036.1"/>
    <property type="match status" value="1"/>
</dbReference>
<feature type="binding site" evidence="1">
    <location>
        <position position="122"/>
    </location>
    <ligand>
        <name>S-adenosyl-L-methionine</name>
        <dbReference type="ChEBI" id="CHEBI:59789"/>
    </ligand>
</feature>
<dbReference type="PANTHER" id="PTHR43861:SF1">
    <property type="entry name" value="TRANS-ACONITATE 2-METHYLTRANSFERASE"/>
    <property type="match status" value="1"/>
</dbReference>
<comment type="caution">
    <text evidence="3">The sequence shown here is derived from an EMBL/GenBank/DDBJ whole genome shotgun (WGS) entry which is preliminary data.</text>
</comment>
<dbReference type="InterPro" id="IPR029063">
    <property type="entry name" value="SAM-dependent_MTases_sf"/>
</dbReference>
<dbReference type="EC" id="2.1.1.-" evidence="1"/>
<organism evidence="3 4">
    <name type="scientific">Vibrio chanodichtyis</name>
    <dbReference type="NCBI Taxonomy" id="3027932"/>
    <lineage>
        <taxon>Bacteria</taxon>
        <taxon>Pseudomonadati</taxon>
        <taxon>Pseudomonadota</taxon>
        <taxon>Gammaproteobacteria</taxon>
        <taxon>Vibrionales</taxon>
        <taxon>Vibrionaceae</taxon>
        <taxon>Vibrio</taxon>
    </lineage>
</organism>
<dbReference type="Pfam" id="PF08241">
    <property type="entry name" value="Methyltransf_11"/>
    <property type="match status" value="1"/>
</dbReference>
<feature type="binding site" evidence="1">
    <location>
        <position position="76"/>
    </location>
    <ligand>
        <name>S-adenosyl-L-methionine</name>
        <dbReference type="ChEBI" id="CHEBI:59789"/>
    </ligand>
</feature>
<gene>
    <name evidence="1 3" type="primary">cmoM</name>
    <name evidence="3" type="ORF">PUN32_01615</name>
</gene>
<dbReference type="HAMAP" id="MF_02057">
    <property type="entry name" value="tRNA_methyltr_CmoM"/>
    <property type="match status" value="1"/>
</dbReference>
<sequence length="265" mass="30435">MTEDRNFDNIAHKFAKNIYGSDKGEIRQVIVWEDLQQLLAQFNASNAPLHILDAGGGLAQLSQKIARLGHHVTLCDLSSQMLQLAEQEIANQGLREQYRLVHSSVQTIQQHLSEPVDVLLFHAVMEWLADPKPALQNVLAQVKPGGMASVMFYNYHGLVYKNAVCGNIPHVLEDMPHRKRFKLQPQQGLRPEEVYQWIEQAGFEICGKSGIRCFSDYIGNMKNMGEYQYEDLLALERKFCRQEPYLSLGRYIHVWAQKKQEQEIQ</sequence>
<reference evidence="3 4" key="1">
    <citation type="submission" date="2023-02" db="EMBL/GenBank/DDBJ databases">
        <title>Vibrio intestini sp. nov., a close relative of Vibrio cholerae isolated from the intestine of Healthy Culter dabryi.</title>
        <authorList>
            <person name="Wu N."/>
        </authorList>
    </citation>
    <scope>NUCLEOTIDE SEQUENCE [LARGE SCALE GENOMIC DNA]</scope>
    <source>
        <strain evidence="3 4">DSL-7</strain>
    </source>
</reference>
<keyword evidence="1" id="KW-0819">tRNA processing</keyword>
<dbReference type="GO" id="GO:0032259">
    <property type="term" value="P:methylation"/>
    <property type="evidence" value="ECO:0007669"/>
    <property type="project" value="UniProtKB-KW"/>
</dbReference>
<keyword evidence="1 3" id="KW-0808">Transferase</keyword>
<comment type="caution">
    <text evidence="1">Lacks conserved residue(s) required for the propagation of feature annotation.</text>
</comment>
<evidence type="ECO:0000259" key="2">
    <source>
        <dbReference type="Pfam" id="PF08241"/>
    </source>
</evidence>
<dbReference type="SUPFAM" id="SSF53335">
    <property type="entry name" value="S-adenosyl-L-methionine-dependent methyltransferases"/>
    <property type="match status" value="1"/>
</dbReference>
<feature type="domain" description="Methyltransferase type 11" evidence="2">
    <location>
        <begin position="52"/>
        <end position="148"/>
    </location>
</feature>